<evidence type="ECO:0000256" key="1">
    <source>
        <dbReference type="SAM" id="MobiDB-lite"/>
    </source>
</evidence>
<proteinExistence type="predicted"/>
<dbReference type="EMBL" id="AALD02000032">
    <property type="protein sequence ID" value="EEQ09669.1"/>
    <property type="molecule type" value="Genomic_DNA"/>
</dbReference>
<dbReference type="Proteomes" id="UP000003027">
    <property type="component" value="Unassembled WGS sequence"/>
</dbReference>
<evidence type="ECO:0000313" key="3">
    <source>
        <dbReference type="Proteomes" id="UP000003027"/>
    </source>
</evidence>
<keyword evidence="3" id="KW-1185">Reference proteome</keyword>
<name>A0ABM9Y798_YERMW</name>
<sequence length="52" mass="5919">MSWHQSVIRVSEYSQHSCSIKNERYYPKSLASQLGGKRMSPDELTQVSDSGE</sequence>
<gene>
    <name evidence="2" type="ORF">ymoll0001_38380</name>
</gene>
<comment type="caution">
    <text evidence="2">The sequence shown here is derived from an EMBL/GenBank/DDBJ whole genome shotgun (WGS) entry which is preliminary data.</text>
</comment>
<evidence type="ECO:0000313" key="2">
    <source>
        <dbReference type="EMBL" id="EEQ09669.1"/>
    </source>
</evidence>
<accession>A0ABM9Y798</accession>
<organism evidence="2 3">
    <name type="scientific">Yersinia mollaretii (strain ATCC 43969 / DSM 18520 / CIP 103324 / CNY 7263 / WAIP 204)</name>
    <dbReference type="NCBI Taxonomy" id="349967"/>
    <lineage>
        <taxon>Bacteria</taxon>
        <taxon>Pseudomonadati</taxon>
        <taxon>Pseudomonadota</taxon>
        <taxon>Gammaproteobacteria</taxon>
        <taxon>Enterobacterales</taxon>
        <taxon>Yersiniaceae</taxon>
        <taxon>Yersinia</taxon>
    </lineage>
</organism>
<reference evidence="2" key="1">
    <citation type="submission" date="2008-12" db="EMBL/GenBank/DDBJ databases">
        <title>Annotation of the Yersinia mollaretii ATCC 43969 genome.</title>
        <authorList>
            <person name="Read T.D."/>
            <person name="Akmal A."/>
            <person name="Bishop-Lilly K."/>
            <person name="Chen P.E."/>
            <person name="Cook C."/>
            <person name="Kiley M.P."/>
            <person name="Lentz S."/>
            <person name="Mateczun A."/>
            <person name="Nagarajan N."/>
            <person name="Nolan N."/>
            <person name="Osborne B.I."/>
            <person name="Pop M."/>
            <person name="Sozhamannan S."/>
            <person name="Stewart A.C."/>
            <person name="Sulakvelidze A."/>
            <person name="Thomason B."/>
            <person name="Willner K."/>
            <person name="Zwick M.E."/>
        </authorList>
    </citation>
    <scope>NUCLEOTIDE SEQUENCE [LARGE SCALE GENOMIC DNA]</scope>
    <source>
        <strain evidence="2">ATCC 43969</strain>
    </source>
</reference>
<feature type="region of interest" description="Disordered" evidence="1">
    <location>
        <begin position="31"/>
        <end position="52"/>
    </location>
</feature>
<protein>
    <submittedName>
        <fullName evidence="2">Uncharacterized protein</fullName>
    </submittedName>
</protein>
<feature type="compositionally biased region" description="Polar residues" evidence="1">
    <location>
        <begin position="43"/>
        <end position="52"/>
    </location>
</feature>